<name>A0A6S7CW99_9BURK</name>
<dbReference type="PANTHER" id="PTHR40943">
    <property type="entry name" value="CYTOPLASMIC PROTEIN-RELATED"/>
    <property type="match status" value="1"/>
</dbReference>
<dbReference type="SUPFAM" id="SSF51182">
    <property type="entry name" value="RmlC-like cupins"/>
    <property type="match status" value="1"/>
</dbReference>
<dbReference type="Gene3D" id="2.60.120.10">
    <property type="entry name" value="Jelly Rolls"/>
    <property type="match status" value="1"/>
</dbReference>
<dbReference type="CDD" id="cd02227">
    <property type="entry name" value="cupin_TM1112-like"/>
    <property type="match status" value="1"/>
</dbReference>
<accession>A0A6S7CW99</accession>
<evidence type="ECO:0000256" key="1">
    <source>
        <dbReference type="SAM" id="MobiDB-lite"/>
    </source>
</evidence>
<reference evidence="3 4" key="1">
    <citation type="submission" date="2020-04" db="EMBL/GenBank/DDBJ databases">
        <authorList>
            <person name="De Canck E."/>
        </authorList>
    </citation>
    <scope>NUCLEOTIDE SEQUENCE [LARGE SCALE GENOMIC DNA]</scope>
    <source>
        <strain evidence="3 4">LMG 26858</strain>
    </source>
</reference>
<evidence type="ECO:0000313" key="4">
    <source>
        <dbReference type="Proteomes" id="UP000494117"/>
    </source>
</evidence>
<dbReference type="Proteomes" id="UP000494117">
    <property type="component" value="Unassembled WGS sequence"/>
</dbReference>
<dbReference type="Pfam" id="PF05899">
    <property type="entry name" value="Cupin_3"/>
    <property type="match status" value="1"/>
</dbReference>
<feature type="domain" description="(S)-ureidoglycine aminohydrolase cupin" evidence="2">
    <location>
        <begin position="43"/>
        <end position="112"/>
    </location>
</feature>
<evidence type="ECO:0000259" key="2">
    <source>
        <dbReference type="Pfam" id="PF05899"/>
    </source>
</evidence>
<feature type="region of interest" description="Disordered" evidence="1">
    <location>
        <begin position="1"/>
        <end position="20"/>
    </location>
</feature>
<dbReference type="PANTHER" id="PTHR40943:SF1">
    <property type="entry name" value="CYTOPLASMIC PROTEIN"/>
    <property type="match status" value="1"/>
</dbReference>
<dbReference type="InterPro" id="IPR011051">
    <property type="entry name" value="RmlC_Cupin_sf"/>
</dbReference>
<protein>
    <recommendedName>
        <fullName evidence="2">(S)-ureidoglycine aminohydrolase cupin domain-containing protein</fullName>
    </recommendedName>
</protein>
<gene>
    <name evidence="3" type="ORF">LMG26858_01634</name>
</gene>
<proteinExistence type="predicted"/>
<feature type="compositionally biased region" description="Polar residues" evidence="1">
    <location>
        <begin position="1"/>
        <end position="12"/>
    </location>
</feature>
<dbReference type="EMBL" id="CADILG010000009">
    <property type="protein sequence ID" value="CAB3849575.1"/>
    <property type="molecule type" value="Genomic_DNA"/>
</dbReference>
<dbReference type="InterPro" id="IPR014710">
    <property type="entry name" value="RmlC-like_jellyroll"/>
</dbReference>
<evidence type="ECO:0000313" key="3">
    <source>
        <dbReference type="EMBL" id="CAB3849575.1"/>
    </source>
</evidence>
<organism evidence="3 4">
    <name type="scientific">Achromobacter anxifer</name>
    <dbReference type="NCBI Taxonomy" id="1287737"/>
    <lineage>
        <taxon>Bacteria</taxon>
        <taxon>Pseudomonadati</taxon>
        <taxon>Pseudomonadota</taxon>
        <taxon>Betaproteobacteria</taxon>
        <taxon>Burkholderiales</taxon>
        <taxon>Alcaligenaceae</taxon>
        <taxon>Achromobacter</taxon>
    </lineage>
</organism>
<dbReference type="RefSeq" id="WP_175206553.1">
    <property type="nucleotide sequence ID" value="NZ_CADILG010000009.1"/>
</dbReference>
<dbReference type="InterPro" id="IPR008579">
    <property type="entry name" value="UGlyAH_Cupin_dom"/>
</dbReference>
<keyword evidence="4" id="KW-1185">Reference proteome</keyword>
<dbReference type="AlphaFoldDB" id="A0A6S7CW99"/>
<sequence length="120" mass="12924">MSIQHIPQTRDTAQLDEIGPVGIPLSDPACTLRASKLVIPGAEATSAGIWECTPGQFRRQVQEGEIMHILAGSGTFTPDGQPPLQFRAGDTLVMPPNTQGVWHIHTTVRKLYVLAPATSK</sequence>